<dbReference type="SUPFAM" id="SSF49899">
    <property type="entry name" value="Concanavalin A-like lectins/glucanases"/>
    <property type="match status" value="1"/>
</dbReference>
<proteinExistence type="predicted"/>
<evidence type="ECO:0000313" key="3">
    <source>
        <dbReference type="Proteomes" id="UP000828390"/>
    </source>
</evidence>
<dbReference type="GO" id="GO:0016020">
    <property type="term" value="C:membrane"/>
    <property type="evidence" value="ECO:0007669"/>
    <property type="project" value="InterPro"/>
</dbReference>
<dbReference type="InterPro" id="IPR000998">
    <property type="entry name" value="MAM_dom"/>
</dbReference>
<reference evidence="2" key="2">
    <citation type="submission" date="2020-11" db="EMBL/GenBank/DDBJ databases">
        <authorList>
            <person name="McCartney M.A."/>
            <person name="Auch B."/>
            <person name="Kono T."/>
            <person name="Mallez S."/>
            <person name="Becker A."/>
            <person name="Gohl D.M."/>
            <person name="Silverstein K.A.T."/>
            <person name="Koren S."/>
            <person name="Bechman K.B."/>
            <person name="Herman A."/>
            <person name="Abrahante J.E."/>
            <person name="Garbe J."/>
        </authorList>
    </citation>
    <scope>NUCLEOTIDE SEQUENCE</scope>
    <source>
        <strain evidence="2">Duluth1</strain>
        <tissue evidence="2">Whole animal</tissue>
    </source>
</reference>
<evidence type="ECO:0000259" key="1">
    <source>
        <dbReference type="Pfam" id="PF00629"/>
    </source>
</evidence>
<protein>
    <recommendedName>
        <fullName evidence="1">MAM domain-containing protein</fullName>
    </recommendedName>
</protein>
<keyword evidence="3" id="KW-1185">Reference proteome</keyword>
<organism evidence="2 3">
    <name type="scientific">Dreissena polymorpha</name>
    <name type="common">Zebra mussel</name>
    <name type="synonym">Mytilus polymorpha</name>
    <dbReference type="NCBI Taxonomy" id="45954"/>
    <lineage>
        <taxon>Eukaryota</taxon>
        <taxon>Metazoa</taxon>
        <taxon>Spiralia</taxon>
        <taxon>Lophotrochozoa</taxon>
        <taxon>Mollusca</taxon>
        <taxon>Bivalvia</taxon>
        <taxon>Autobranchia</taxon>
        <taxon>Heteroconchia</taxon>
        <taxon>Euheterodonta</taxon>
        <taxon>Imparidentia</taxon>
        <taxon>Neoheterodontei</taxon>
        <taxon>Myida</taxon>
        <taxon>Dreissenoidea</taxon>
        <taxon>Dreissenidae</taxon>
        <taxon>Dreissena</taxon>
    </lineage>
</organism>
<dbReference type="EMBL" id="JAIWYP010000001">
    <property type="protein sequence ID" value="KAH3893354.1"/>
    <property type="molecule type" value="Genomic_DNA"/>
</dbReference>
<dbReference type="AlphaFoldDB" id="A0A9D4S5H5"/>
<evidence type="ECO:0000313" key="2">
    <source>
        <dbReference type="EMBL" id="KAH3893354.1"/>
    </source>
</evidence>
<dbReference type="InterPro" id="IPR013320">
    <property type="entry name" value="ConA-like_dom_sf"/>
</dbReference>
<feature type="domain" description="MAM" evidence="1">
    <location>
        <begin position="7"/>
        <end position="62"/>
    </location>
</feature>
<name>A0A9D4S5H5_DREPO</name>
<sequence>MLYDHRYHMKGSSVGQLNVYQIQNGLLTCNLVWSLSEQQGPDWLSGQVPLNATVGYKVFFDAF</sequence>
<dbReference type="Pfam" id="PF00629">
    <property type="entry name" value="MAM"/>
    <property type="match status" value="1"/>
</dbReference>
<dbReference type="Proteomes" id="UP000828390">
    <property type="component" value="Unassembled WGS sequence"/>
</dbReference>
<reference evidence="2" key="1">
    <citation type="journal article" date="2019" name="bioRxiv">
        <title>The Genome of the Zebra Mussel, Dreissena polymorpha: A Resource for Invasive Species Research.</title>
        <authorList>
            <person name="McCartney M.A."/>
            <person name="Auch B."/>
            <person name="Kono T."/>
            <person name="Mallez S."/>
            <person name="Zhang Y."/>
            <person name="Obille A."/>
            <person name="Becker A."/>
            <person name="Abrahante J.E."/>
            <person name="Garbe J."/>
            <person name="Badalamenti J.P."/>
            <person name="Herman A."/>
            <person name="Mangelson H."/>
            <person name="Liachko I."/>
            <person name="Sullivan S."/>
            <person name="Sone E.D."/>
            <person name="Koren S."/>
            <person name="Silverstein K.A.T."/>
            <person name="Beckman K.B."/>
            <person name="Gohl D.M."/>
        </authorList>
    </citation>
    <scope>NUCLEOTIDE SEQUENCE</scope>
    <source>
        <strain evidence="2">Duluth1</strain>
        <tissue evidence="2">Whole animal</tissue>
    </source>
</reference>
<dbReference type="Gene3D" id="2.60.120.200">
    <property type="match status" value="1"/>
</dbReference>
<comment type="caution">
    <text evidence="2">The sequence shown here is derived from an EMBL/GenBank/DDBJ whole genome shotgun (WGS) entry which is preliminary data.</text>
</comment>
<gene>
    <name evidence="2" type="ORF">DPMN_017501</name>
</gene>
<accession>A0A9D4S5H5</accession>